<evidence type="ECO:0000259" key="1">
    <source>
        <dbReference type="PROSITE" id="PS50053"/>
    </source>
</evidence>
<dbReference type="CDD" id="cd17039">
    <property type="entry name" value="Ubl_ubiquitin_like"/>
    <property type="match status" value="1"/>
</dbReference>
<reference evidence="2 3" key="1">
    <citation type="submission" date="2015-10" db="EMBL/GenBank/DDBJ databases">
        <title>Genome analyses suggest a sexual origin of heterokaryosis in a supposedly ancient asexual fungus.</title>
        <authorList>
            <person name="Ropars J."/>
            <person name="Sedzielewska K."/>
            <person name="Noel J."/>
            <person name="Charron P."/>
            <person name="Farinelli L."/>
            <person name="Marton T."/>
            <person name="Kruger M."/>
            <person name="Pelin A."/>
            <person name="Brachmann A."/>
            <person name="Corradi N."/>
        </authorList>
    </citation>
    <scope>NUCLEOTIDE SEQUENCE [LARGE SCALE GENOMIC DNA]</scope>
    <source>
        <strain evidence="2 3">A4</strain>
    </source>
</reference>
<accession>A0A2I1GNP1</accession>
<keyword evidence="3" id="KW-1185">Reference proteome</keyword>
<dbReference type="VEuPathDB" id="FungiDB:FUN_010238"/>
<dbReference type="Gene3D" id="3.90.228.10">
    <property type="match status" value="1"/>
</dbReference>
<dbReference type="SUPFAM" id="SSF56399">
    <property type="entry name" value="ADP-ribosylation"/>
    <property type="match status" value="1"/>
</dbReference>
<dbReference type="Gene3D" id="3.10.20.90">
    <property type="entry name" value="Phosphatidylinositol 3-kinase Catalytic Subunit, Chain A, domain 1"/>
    <property type="match status" value="1"/>
</dbReference>
<dbReference type="SUPFAM" id="SSF54236">
    <property type="entry name" value="Ubiquitin-like"/>
    <property type="match status" value="1"/>
</dbReference>
<dbReference type="PROSITE" id="PS50053">
    <property type="entry name" value="UBIQUITIN_2"/>
    <property type="match status" value="1"/>
</dbReference>
<protein>
    <recommendedName>
        <fullName evidence="1">Ubiquitin-like domain-containing protein</fullName>
    </recommendedName>
</protein>
<dbReference type="SMART" id="SM00213">
    <property type="entry name" value="UBQ"/>
    <property type="match status" value="1"/>
</dbReference>
<dbReference type="InterPro" id="IPR029071">
    <property type="entry name" value="Ubiquitin-like_domsf"/>
</dbReference>
<dbReference type="EMBL" id="LLXI01000623">
    <property type="protein sequence ID" value="PKY48261.1"/>
    <property type="molecule type" value="Genomic_DNA"/>
</dbReference>
<comment type="caution">
    <text evidence="2">The sequence shown here is derived from an EMBL/GenBank/DDBJ whole genome shotgun (WGS) entry which is preliminary data.</text>
</comment>
<sequence length="413" mass="47353">MTLPTSSFNNFNNSNNAELLASALTSLTGSKVITQTEYLNLASSNGNNATYQNINLLSFHNSHLVSTSQQNNENLSCSYNYYILQETQQFIYISNSQFISNPNLSLTFQPSTYSPNCSINNVPLSIPIVNNNNFQQNSQQQIQQQQILQESQNLITITINIKALNGQIIPINKVPITAKISFIKFYIENKTRIPSNQQRLIYSGNHLKDNLTLLEYNILDNNSIIYLIGQIFGDVISFIDSDFLDPMYDCDFTNINDNNKRFMRGSHEYRRPCGWKRIAVKVLNKYEDNYWLGKAAKKGTWRYESDPMEWPVSYHGTNKFNAKSIAETGFDVTKGKRFKFGHGIYSTPDINIAALYANTFIHNNEEYCLVFQNRVNPKTLIRIPTNIGEYWISPNSEDIRPYGICIKKLLPRN</sequence>
<dbReference type="Pfam" id="PF00240">
    <property type="entry name" value="ubiquitin"/>
    <property type="match status" value="1"/>
</dbReference>
<dbReference type="VEuPathDB" id="FungiDB:RhiirFUN_015566"/>
<dbReference type="PANTHER" id="PTHR36649">
    <property type="entry name" value="UBIQUITIN-LIKE DOMAIN-CONTAINING PROTEIN"/>
    <property type="match status" value="1"/>
</dbReference>
<name>A0A2I1GNP1_9GLOM</name>
<dbReference type="Proteomes" id="UP000234323">
    <property type="component" value="Unassembled WGS sequence"/>
</dbReference>
<dbReference type="VEuPathDB" id="FungiDB:RhiirA1_493408"/>
<dbReference type="AlphaFoldDB" id="A0A2I1GNP1"/>
<evidence type="ECO:0000313" key="3">
    <source>
        <dbReference type="Proteomes" id="UP000234323"/>
    </source>
</evidence>
<evidence type="ECO:0000313" key="2">
    <source>
        <dbReference type="EMBL" id="PKY48261.1"/>
    </source>
</evidence>
<gene>
    <name evidence="2" type="ORF">RhiirA4_524761</name>
</gene>
<organism evidence="2 3">
    <name type="scientific">Rhizophagus irregularis</name>
    <dbReference type="NCBI Taxonomy" id="588596"/>
    <lineage>
        <taxon>Eukaryota</taxon>
        <taxon>Fungi</taxon>
        <taxon>Fungi incertae sedis</taxon>
        <taxon>Mucoromycota</taxon>
        <taxon>Glomeromycotina</taxon>
        <taxon>Glomeromycetes</taxon>
        <taxon>Glomerales</taxon>
        <taxon>Glomeraceae</taxon>
        <taxon>Rhizophagus</taxon>
    </lineage>
</organism>
<dbReference type="PANTHER" id="PTHR36649:SF28">
    <property type="entry name" value="UBIQUITIN-LIKE DOMAIN-CONTAINING PROTEIN"/>
    <property type="match status" value="1"/>
</dbReference>
<dbReference type="InterPro" id="IPR000626">
    <property type="entry name" value="Ubiquitin-like_dom"/>
</dbReference>
<proteinExistence type="predicted"/>
<feature type="domain" description="Ubiquitin-like" evidence="1">
    <location>
        <begin position="157"/>
        <end position="233"/>
    </location>
</feature>